<dbReference type="PRINTS" id="PR00598">
    <property type="entry name" value="HTHMARR"/>
</dbReference>
<dbReference type="KEGG" id="acel:acsn021_12510"/>
<dbReference type="SUPFAM" id="SSF46785">
    <property type="entry name" value="Winged helix' DNA-binding domain"/>
    <property type="match status" value="1"/>
</dbReference>
<dbReference type="PROSITE" id="PS01117">
    <property type="entry name" value="HTH_MARR_1"/>
    <property type="match status" value="1"/>
</dbReference>
<keyword evidence="2" id="KW-0238">DNA-binding</keyword>
<keyword evidence="1" id="KW-0805">Transcription regulation</keyword>
<dbReference type="PROSITE" id="PS50995">
    <property type="entry name" value="HTH_MARR_2"/>
    <property type="match status" value="1"/>
</dbReference>
<gene>
    <name evidence="4" type="ORF">acsn021_12510</name>
</gene>
<dbReference type="GO" id="GO:0003677">
    <property type="term" value="F:DNA binding"/>
    <property type="evidence" value="ECO:0007669"/>
    <property type="project" value="UniProtKB-KW"/>
</dbReference>
<dbReference type="InterPro" id="IPR036390">
    <property type="entry name" value="WH_DNA-bd_sf"/>
</dbReference>
<dbReference type="InterPro" id="IPR036388">
    <property type="entry name" value="WH-like_DNA-bd_sf"/>
</dbReference>
<dbReference type="InterPro" id="IPR000835">
    <property type="entry name" value="HTH_MarR-typ"/>
</dbReference>
<evidence type="ECO:0000256" key="1">
    <source>
        <dbReference type="ARBA" id="ARBA00023015"/>
    </source>
</evidence>
<reference evidence="4 5" key="1">
    <citation type="journal article" date="2016" name="Int. J. Syst. Evol. Microbiol.">
        <title>Descriptions of Anaerotaenia torta gen. nov., sp. nov. and Anaerocolumna cellulosilytica gen. nov., sp. nov. isolated from a methanogenic reactor of cattle waste.</title>
        <authorList>
            <person name="Uek A."/>
            <person name="Ohtaki Y."/>
            <person name="Kaku N."/>
            <person name="Ueki K."/>
        </authorList>
    </citation>
    <scope>NUCLEOTIDE SEQUENCE [LARGE SCALE GENOMIC DNA]</scope>
    <source>
        <strain evidence="4 5">SN021</strain>
    </source>
</reference>
<dbReference type="AlphaFoldDB" id="A0A6S6R2G7"/>
<dbReference type="PANTHER" id="PTHR42756:SF1">
    <property type="entry name" value="TRANSCRIPTIONAL REPRESSOR OF EMRAB OPERON"/>
    <property type="match status" value="1"/>
</dbReference>
<name>A0A6S6R2G7_9FIRM</name>
<sequence>MKTYGGFLISKIHQLGGRELERILKENGVHEFNGPQGKILYVLWENKDITISEISKLTSLANTTLTSMLDRMESQGLIIRTQNKLNRRQIIISTTKKAEELKGIFDKISEQVNKTYYAGFSDDEITVFENMLRRIIQNLE</sequence>
<dbReference type="Proteomes" id="UP000515561">
    <property type="component" value="Chromosome"/>
</dbReference>
<dbReference type="SMART" id="SM00347">
    <property type="entry name" value="HTH_MARR"/>
    <property type="match status" value="1"/>
</dbReference>
<organism evidence="4 5">
    <name type="scientific">Anaerocolumna cellulosilytica</name>
    <dbReference type="NCBI Taxonomy" id="433286"/>
    <lineage>
        <taxon>Bacteria</taxon>
        <taxon>Bacillati</taxon>
        <taxon>Bacillota</taxon>
        <taxon>Clostridia</taxon>
        <taxon>Lachnospirales</taxon>
        <taxon>Lachnospiraceae</taxon>
        <taxon>Anaerocolumna</taxon>
    </lineage>
</organism>
<dbReference type="InterPro" id="IPR023187">
    <property type="entry name" value="Tscrpt_reg_MarR-type_CS"/>
</dbReference>
<evidence type="ECO:0000256" key="3">
    <source>
        <dbReference type="ARBA" id="ARBA00023163"/>
    </source>
</evidence>
<dbReference type="RefSeq" id="WP_184092921.1">
    <property type="nucleotide sequence ID" value="NZ_AP023367.1"/>
</dbReference>
<dbReference type="PANTHER" id="PTHR42756">
    <property type="entry name" value="TRANSCRIPTIONAL REGULATOR, MARR"/>
    <property type="match status" value="1"/>
</dbReference>
<evidence type="ECO:0000313" key="4">
    <source>
        <dbReference type="EMBL" id="BCJ93682.1"/>
    </source>
</evidence>
<dbReference type="GO" id="GO:0003700">
    <property type="term" value="F:DNA-binding transcription factor activity"/>
    <property type="evidence" value="ECO:0007669"/>
    <property type="project" value="InterPro"/>
</dbReference>
<dbReference type="Pfam" id="PF01047">
    <property type="entry name" value="MarR"/>
    <property type="match status" value="1"/>
</dbReference>
<keyword evidence="3" id="KW-0804">Transcription</keyword>
<evidence type="ECO:0000256" key="2">
    <source>
        <dbReference type="ARBA" id="ARBA00023125"/>
    </source>
</evidence>
<dbReference type="EMBL" id="AP023367">
    <property type="protein sequence ID" value="BCJ93682.1"/>
    <property type="molecule type" value="Genomic_DNA"/>
</dbReference>
<dbReference type="Gene3D" id="1.10.10.10">
    <property type="entry name" value="Winged helix-like DNA-binding domain superfamily/Winged helix DNA-binding domain"/>
    <property type="match status" value="1"/>
</dbReference>
<evidence type="ECO:0000313" key="5">
    <source>
        <dbReference type="Proteomes" id="UP000515561"/>
    </source>
</evidence>
<proteinExistence type="predicted"/>
<keyword evidence="5" id="KW-1185">Reference proteome</keyword>
<accession>A0A6S6R2G7</accession>
<protein>
    <submittedName>
        <fullName evidence="4">Radical SAM mobile pair system MarR family transcriptional regulator</fullName>
    </submittedName>
</protein>